<accession>A0A5S6QHU0</accession>
<evidence type="ECO:0000256" key="1">
    <source>
        <dbReference type="ARBA" id="ARBA00022468"/>
    </source>
</evidence>
<name>A0A5S6QHU0_TRIMR</name>
<dbReference type="Gene3D" id="1.10.472.80">
    <property type="entry name" value="Ypt/Rab-GAP domain of gyp1p, domain 3"/>
    <property type="match status" value="1"/>
</dbReference>
<dbReference type="GO" id="GO:0005096">
    <property type="term" value="F:GTPase activator activity"/>
    <property type="evidence" value="ECO:0007669"/>
    <property type="project" value="UniProtKB-KW"/>
</dbReference>
<dbReference type="PANTHER" id="PTHR22957:SF547">
    <property type="entry name" value="TBC1 DOMAIN FAMILY MEMBER 16"/>
    <property type="match status" value="1"/>
</dbReference>
<keyword evidence="5" id="KW-1185">Reference proteome</keyword>
<proteinExistence type="predicted"/>
<dbReference type="STRING" id="70415.A0A5S6QHU0"/>
<dbReference type="PANTHER" id="PTHR22957">
    <property type="entry name" value="TBC1 DOMAIN FAMILY MEMBER GTPASE-ACTIVATING PROTEIN"/>
    <property type="match status" value="1"/>
</dbReference>
<dbReference type="AlphaFoldDB" id="A0A5S6QHU0"/>
<feature type="domain" description="Rab-GAP TBC" evidence="4">
    <location>
        <begin position="410"/>
        <end position="620"/>
    </location>
</feature>
<evidence type="ECO:0000256" key="3">
    <source>
        <dbReference type="SAM" id="Phobius"/>
    </source>
</evidence>
<dbReference type="PROSITE" id="PS50086">
    <property type="entry name" value="TBC_RABGAP"/>
    <property type="match status" value="1"/>
</dbReference>
<keyword evidence="3" id="KW-1133">Transmembrane helix</keyword>
<organism evidence="5 6">
    <name type="scientific">Trichuris muris</name>
    <name type="common">Mouse whipworm</name>
    <dbReference type="NCBI Taxonomy" id="70415"/>
    <lineage>
        <taxon>Eukaryota</taxon>
        <taxon>Metazoa</taxon>
        <taxon>Ecdysozoa</taxon>
        <taxon>Nematoda</taxon>
        <taxon>Enoplea</taxon>
        <taxon>Dorylaimia</taxon>
        <taxon>Trichinellida</taxon>
        <taxon>Trichuridae</taxon>
        <taxon>Trichuris</taxon>
    </lineage>
</organism>
<feature type="compositionally biased region" description="Acidic residues" evidence="2">
    <location>
        <begin position="181"/>
        <end position="193"/>
    </location>
</feature>
<dbReference type="Gene3D" id="1.10.8.270">
    <property type="entry name" value="putative rabgap domain of human tbc1 domain family member 14 like domains"/>
    <property type="match status" value="1"/>
</dbReference>
<evidence type="ECO:0000313" key="6">
    <source>
        <dbReference type="WBParaSite" id="TMUE_2000006422.1"/>
    </source>
</evidence>
<dbReference type="WBParaSite" id="TMUE_2000006422.1">
    <property type="protein sequence ID" value="TMUE_2000006422.1"/>
    <property type="gene ID" value="WBGene00290421"/>
</dbReference>
<evidence type="ECO:0000259" key="4">
    <source>
        <dbReference type="PROSITE" id="PS50086"/>
    </source>
</evidence>
<dbReference type="Proteomes" id="UP000046395">
    <property type="component" value="Unassembled WGS sequence"/>
</dbReference>
<feature type="compositionally biased region" description="Polar residues" evidence="2">
    <location>
        <begin position="267"/>
        <end position="278"/>
    </location>
</feature>
<dbReference type="SUPFAM" id="SSF47923">
    <property type="entry name" value="Ypt/Rab-GAP domain of gyp1p"/>
    <property type="match status" value="2"/>
</dbReference>
<dbReference type="SMART" id="SM00164">
    <property type="entry name" value="TBC"/>
    <property type="match status" value="1"/>
</dbReference>
<evidence type="ECO:0000256" key="2">
    <source>
        <dbReference type="SAM" id="MobiDB-lite"/>
    </source>
</evidence>
<feature type="transmembrane region" description="Helical" evidence="3">
    <location>
        <begin position="624"/>
        <end position="642"/>
    </location>
</feature>
<keyword evidence="1" id="KW-0343">GTPase activation</keyword>
<dbReference type="GO" id="GO:0005769">
    <property type="term" value="C:early endosome"/>
    <property type="evidence" value="ECO:0007669"/>
    <property type="project" value="TreeGrafter"/>
</dbReference>
<dbReference type="InterPro" id="IPR000195">
    <property type="entry name" value="Rab-GAP-TBC_dom"/>
</dbReference>
<keyword evidence="3" id="KW-0812">Transmembrane</keyword>
<dbReference type="InterPro" id="IPR035969">
    <property type="entry name" value="Rab-GAP_TBC_sf"/>
</dbReference>
<feature type="compositionally biased region" description="Polar residues" evidence="2">
    <location>
        <begin position="194"/>
        <end position="207"/>
    </location>
</feature>
<protein>
    <submittedName>
        <fullName evidence="6">Rab-GAP TBC domain-containing protein</fullName>
    </submittedName>
</protein>
<dbReference type="Pfam" id="PF00566">
    <property type="entry name" value="RabGAP-TBC"/>
    <property type="match status" value="1"/>
</dbReference>
<feature type="region of interest" description="Disordered" evidence="2">
    <location>
        <begin position="118"/>
        <end position="226"/>
    </location>
</feature>
<keyword evidence="3" id="KW-0472">Membrane</keyword>
<feature type="compositionally biased region" description="Basic and acidic residues" evidence="2">
    <location>
        <begin position="161"/>
        <end position="175"/>
    </location>
</feature>
<feature type="region of interest" description="Disordered" evidence="2">
    <location>
        <begin position="253"/>
        <end position="280"/>
    </location>
</feature>
<sequence>MQMEVLRFSDLLKKASEKASDVLQSLGIRDPVGFVGKDGELIYSKNNVCVHGLGCSEETKHCPGYLSVVCQKNEATGSTLLLQWCPNDSLQKHPGRLASLSPRLGQTSAECTERLRQHLNDSQRNQRKQKSISPDKLTPTADSHSHGNETAQGKSIQPAHGIDHPLKTTRYHEEGDTPTTSEEDAELSPEEADSQANISSSPYSSAGENDEDRTTRDSLQHAGSSVLKTLKDYEQLNESPEKFAEQHNMALPDQGSSEAADQCEPISAQQAALASNSGGKPDSSMFVADLGRLKVLRLFFSNPEATCGQLVIANHQRQYKIFYFHNDGLDKLAHIFEQWNVLRSKGSKSMEKPEDGYLHFSVLRPQLRKMDLHPEEGLYERVTWSFWRSCINVDKIVDDELIRKAIFFSSIDPSLRREAWPFLLDVYPWQSTREQREHIRNDLFIEYQNLKKKRLKKAGQLSKAWRSVEQSIDKDVVRTDRDKPFYAGEGNPNLGLMRDILLNYAIFAPKVAYVQGMSDLLSPLLPVLHEEVDTFWCFVGLMKRTVSVGGARDELCFENNLELLVALVQLMYPELFAYLESLGKDSMQLLFAHRWLLLWFKREFLADEAMCIWEASWTGYGTPYFHLFVALAIMTLYGGSVLRERMMHDEVLLYFNSLALHMDVKIVLTKARGLLYHFRRLETIPCTLVALCDFQTSSAWDSLSQPRIVCTRTHDMANMCPYNESATA</sequence>
<reference evidence="6" key="1">
    <citation type="submission" date="2019-12" db="UniProtKB">
        <authorList>
            <consortium name="WormBaseParasite"/>
        </authorList>
    </citation>
    <scope>IDENTIFICATION</scope>
</reference>
<dbReference type="Gene3D" id="2.30.29.230">
    <property type="match status" value="1"/>
</dbReference>
<evidence type="ECO:0000313" key="5">
    <source>
        <dbReference type="Proteomes" id="UP000046395"/>
    </source>
</evidence>